<evidence type="ECO:0000256" key="6">
    <source>
        <dbReference type="ARBA" id="ARBA00023136"/>
    </source>
</evidence>
<dbReference type="EMBL" id="CP040871">
    <property type="protein sequence ID" value="QDA58109.1"/>
    <property type="molecule type" value="Genomic_DNA"/>
</dbReference>
<dbReference type="OrthoDB" id="8778559at2"/>
<evidence type="ECO:0000313" key="9">
    <source>
        <dbReference type="Proteomes" id="UP000308149"/>
    </source>
</evidence>
<keyword evidence="3" id="KW-1003">Cell membrane</keyword>
<feature type="transmembrane region" description="Helical" evidence="7">
    <location>
        <begin position="104"/>
        <end position="121"/>
    </location>
</feature>
<sequence>MDAQVPLPASRGRTESARGAPFLPARLRGYPWWPLDDALRLLRIVTALLFMAHASMRFVYGSIPQFAQFMESRGFPHGELWVLAITCYELGAGSLLLLDRGVRWAASGLAVIVAVGIWLIHRHNGWFVGEHGTGGSEYSVALLAMLLVLAAHDAARRQDHNPGSPA</sequence>
<evidence type="ECO:0000313" key="8">
    <source>
        <dbReference type="EMBL" id="QDA58109.1"/>
    </source>
</evidence>
<evidence type="ECO:0000256" key="1">
    <source>
        <dbReference type="ARBA" id="ARBA00004651"/>
    </source>
</evidence>
<organism evidence="8 9">
    <name type="scientific">Thermomonas aquatica</name>
    <dbReference type="NCBI Taxonomy" id="2202149"/>
    <lineage>
        <taxon>Bacteria</taxon>
        <taxon>Pseudomonadati</taxon>
        <taxon>Pseudomonadota</taxon>
        <taxon>Gammaproteobacteria</taxon>
        <taxon>Lysobacterales</taxon>
        <taxon>Lysobacteraceae</taxon>
        <taxon>Thermomonas</taxon>
    </lineage>
</organism>
<evidence type="ECO:0000256" key="5">
    <source>
        <dbReference type="ARBA" id="ARBA00022989"/>
    </source>
</evidence>
<dbReference type="Pfam" id="PF07681">
    <property type="entry name" value="DoxX"/>
    <property type="match status" value="1"/>
</dbReference>
<keyword evidence="9" id="KW-1185">Reference proteome</keyword>
<accession>A0A5B7ZTJ8</accession>
<evidence type="ECO:0000256" key="4">
    <source>
        <dbReference type="ARBA" id="ARBA00022692"/>
    </source>
</evidence>
<proteinExistence type="inferred from homology"/>
<dbReference type="InterPro" id="IPR032808">
    <property type="entry name" value="DoxX"/>
</dbReference>
<keyword evidence="5 7" id="KW-1133">Transmembrane helix</keyword>
<dbReference type="InterPro" id="IPR051907">
    <property type="entry name" value="DoxX-like_oxidoreductase"/>
</dbReference>
<feature type="transmembrane region" description="Helical" evidence="7">
    <location>
        <begin position="41"/>
        <end position="60"/>
    </location>
</feature>
<evidence type="ECO:0000256" key="2">
    <source>
        <dbReference type="ARBA" id="ARBA00006679"/>
    </source>
</evidence>
<protein>
    <submittedName>
        <fullName evidence="8">DoxX family protein</fullName>
    </submittedName>
</protein>
<dbReference type="PANTHER" id="PTHR33452:SF1">
    <property type="entry name" value="INNER MEMBRANE PROTEIN YPHA-RELATED"/>
    <property type="match status" value="1"/>
</dbReference>
<keyword evidence="4 7" id="KW-0812">Transmembrane</keyword>
<evidence type="ECO:0000256" key="7">
    <source>
        <dbReference type="SAM" id="Phobius"/>
    </source>
</evidence>
<name>A0A5B7ZTJ8_9GAMM</name>
<dbReference type="Proteomes" id="UP000308149">
    <property type="component" value="Chromosome"/>
</dbReference>
<keyword evidence="6 7" id="KW-0472">Membrane</keyword>
<reference evidence="8 9" key="1">
    <citation type="submission" date="2019-06" db="EMBL/GenBank/DDBJ databases">
        <title>Thermomonas aquatica sp. nov., isolated from an industrial wastewater treatment plant.</title>
        <authorList>
            <person name="Jeon J.H."/>
            <person name="Park D.-S."/>
        </authorList>
    </citation>
    <scope>NUCLEOTIDE SEQUENCE [LARGE SCALE GENOMIC DNA]</scope>
    <source>
        <strain evidence="8 9">SY21</strain>
    </source>
</reference>
<dbReference type="GO" id="GO:0005886">
    <property type="term" value="C:plasma membrane"/>
    <property type="evidence" value="ECO:0007669"/>
    <property type="project" value="UniProtKB-SubCell"/>
</dbReference>
<dbReference type="KEGG" id="thes:FHQ07_12745"/>
<gene>
    <name evidence="8" type="ORF">FHQ07_12745</name>
</gene>
<comment type="similarity">
    <text evidence="2">Belongs to the DoxX family.</text>
</comment>
<evidence type="ECO:0000256" key="3">
    <source>
        <dbReference type="ARBA" id="ARBA00022475"/>
    </source>
</evidence>
<dbReference type="AlphaFoldDB" id="A0A5B7ZTJ8"/>
<comment type="subcellular location">
    <subcellularLocation>
        <location evidence="1">Cell membrane</location>
        <topology evidence="1">Multi-pass membrane protein</topology>
    </subcellularLocation>
</comment>
<dbReference type="PANTHER" id="PTHR33452">
    <property type="entry name" value="OXIDOREDUCTASE CATD-RELATED"/>
    <property type="match status" value="1"/>
</dbReference>
<dbReference type="RefSeq" id="WP_139717254.1">
    <property type="nucleotide sequence ID" value="NZ_CP040871.1"/>
</dbReference>